<proteinExistence type="inferred from homology"/>
<evidence type="ECO:0000313" key="5">
    <source>
        <dbReference type="Ensembl" id="ENSAOWP00000011312.1"/>
    </source>
</evidence>
<dbReference type="GO" id="GO:0005739">
    <property type="term" value="C:mitochondrion"/>
    <property type="evidence" value="ECO:0007669"/>
    <property type="project" value="TreeGrafter"/>
</dbReference>
<dbReference type="PANTHER" id="PTHR12901">
    <property type="entry name" value="SPERM PROTEIN HOMOLOG"/>
    <property type="match status" value="1"/>
</dbReference>
<dbReference type="GO" id="GO:0045333">
    <property type="term" value="P:cellular respiration"/>
    <property type="evidence" value="ECO:0007669"/>
    <property type="project" value="InterPro"/>
</dbReference>
<evidence type="ECO:0000259" key="4">
    <source>
        <dbReference type="Pfam" id="PF03364"/>
    </source>
</evidence>
<reference evidence="5" key="2">
    <citation type="submission" date="2025-09" db="UniProtKB">
        <authorList>
            <consortium name="Ensembl"/>
        </authorList>
    </citation>
    <scope>IDENTIFICATION</scope>
</reference>
<dbReference type="GO" id="GO:0048039">
    <property type="term" value="F:ubiquinone binding"/>
    <property type="evidence" value="ECO:0007669"/>
    <property type="project" value="InterPro"/>
</dbReference>
<dbReference type="Proteomes" id="UP000694424">
    <property type="component" value="Unplaced"/>
</dbReference>
<protein>
    <recommendedName>
        <fullName evidence="4">Coenzyme Q-binding protein COQ10 START domain-containing protein</fullName>
    </recommendedName>
</protein>
<accession>A0A8B9PL31</accession>
<dbReference type="InterPro" id="IPR005031">
    <property type="entry name" value="COQ10_START"/>
</dbReference>
<dbReference type="Pfam" id="PF03364">
    <property type="entry name" value="Polyketide_cyc"/>
    <property type="match status" value="1"/>
</dbReference>
<sequence length="229" mass="25250">MGRSERLQAATVPPGEAGTGLGVGRWCRTPGPALTSLPSRCLGPAGPRRPLAQQPARPFLSLMGTGRTGYAEQRVLGYSAEQMYDLVANVKDYQLFVPWCSRSKVLLCCGEVMRAELEVGFPPLVERYVSEIHLSTRQIQAVCKDCRLFRHLETLWRFGPGLPGQQDTCSLDFSISFEFRSVLHSQLASLFLNEVVKQMVSAFEGRAGKLFGPQAAVLPPRHQQATRCA</sequence>
<evidence type="ECO:0000313" key="6">
    <source>
        <dbReference type="Proteomes" id="UP000694424"/>
    </source>
</evidence>
<comment type="function">
    <text evidence="3">Required for the function of coenzyme Q in the respiratory chain. May serve as a chaperone or may be involved in the transport of Q6 from its site of synthesis to the catalytic sites of the respiratory complexes.</text>
</comment>
<evidence type="ECO:0000256" key="3">
    <source>
        <dbReference type="ARBA" id="ARBA00024947"/>
    </source>
</evidence>
<dbReference type="AlphaFoldDB" id="A0A8B9PL31"/>
<reference evidence="5" key="1">
    <citation type="submission" date="2025-08" db="UniProtKB">
        <authorList>
            <consortium name="Ensembl"/>
        </authorList>
    </citation>
    <scope>IDENTIFICATION</scope>
</reference>
<name>A0A8B9PL31_APTOW</name>
<evidence type="ECO:0000256" key="2">
    <source>
        <dbReference type="ARBA" id="ARBA00011814"/>
    </source>
</evidence>
<evidence type="ECO:0000256" key="1">
    <source>
        <dbReference type="ARBA" id="ARBA00006885"/>
    </source>
</evidence>
<dbReference type="Gene3D" id="3.30.530.20">
    <property type="match status" value="1"/>
</dbReference>
<organism evidence="5 6">
    <name type="scientific">Apteryx owenii</name>
    <name type="common">Little spotted kiwi</name>
    <dbReference type="NCBI Taxonomy" id="8824"/>
    <lineage>
        <taxon>Eukaryota</taxon>
        <taxon>Metazoa</taxon>
        <taxon>Chordata</taxon>
        <taxon>Craniata</taxon>
        <taxon>Vertebrata</taxon>
        <taxon>Euteleostomi</taxon>
        <taxon>Archelosauria</taxon>
        <taxon>Archosauria</taxon>
        <taxon>Dinosauria</taxon>
        <taxon>Saurischia</taxon>
        <taxon>Theropoda</taxon>
        <taxon>Coelurosauria</taxon>
        <taxon>Aves</taxon>
        <taxon>Palaeognathae</taxon>
        <taxon>Apterygiformes</taxon>
        <taxon>Apterygidae</taxon>
        <taxon>Apteryx</taxon>
    </lineage>
</organism>
<keyword evidence="6" id="KW-1185">Reference proteome</keyword>
<dbReference type="SUPFAM" id="SSF55961">
    <property type="entry name" value="Bet v1-like"/>
    <property type="match status" value="1"/>
</dbReference>
<dbReference type="PANTHER" id="PTHR12901:SF14">
    <property type="entry name" value="COENZYME Q-BINDING PROTEIN COQ10 HOMOLOG, MITOCHONDRIAL"/>
    <property type="match status" value="1"/>
</dbReference>
<dbReference type="InterPro" id="IPR023393">
    <property type="entry name" value="START-like_dom_sf"/>
</dbReference>
<comment type="subunit">
    <text evidence="2">Interacts with coenzyme Q.</text>
</comment>
<feature type="domain" description="Coenzyme Q-binding protein COQ10 START" evidence="4">
    <location>
        <begin position="77"/>
        <end position="204"/>
    </location>
</feature>
<comment type="similarity">
    <text evidence="1">Belongs to the COQ10 family.</text>
</comment>
<dbReference type="CDD" id="cd07813">
    <property type="entry name" value="COQ10p_like"/>
    <property type="match status" value="1"/>
</dbReference>
<dbReference type="Ensembl" id="ENSAOWT00000012861.1">
    <property type="protein sequence ID" value="ENSAOWP00000011312.1"/>
    <property type="gene ID" value="ENSAOWG00000007768.1"/>
</dbReference>
<dbReference type="InterPro" id="IPR044996">
    <property type="entry name" value="COQ10-like"/>
</dbReference>